<feature type="domain" description="YutG/PgpA" evidence="3">
    <location>
        <begin position="6"/>
        <end position="142"/>
    </location>
</feature>
<feature type="transmembrane region" description="Helical" evidence="2">
    <location>
        <begin position="129"/>
        <end position="146"/>
    </location>
</feature>
<keyword evidence="1" id="KW-0460">Magnesium</keyword>
<keyword evidence="5" id="KW-1185">Reference proteome</keyword>
<keyword evidence="1" id="KW-0442">Lipid degradation</keyword>
<proteinExistence type="predicted"/>
<dbReference type="SUPFAM" id="SSF101307">
    <property type="entry name" value="YutG-like"/>
    <property type="match status" value="1"/>
</dbReference>
<protein>
    <recommendedName>
        <fullName evidence="1">Phosphatidylglycerophosphatase A</fullName>
        <ecNumber evidence="1">3.1.3.27</ecNumber>
    </recommendedName>
    <alternativeName>
        <fullName evidence="1">Phosphatidylglycerolphosphate phosphatase A</fullName>
    </alternativeName>
</protein>
<dbReference type="Pfam" id="PF04608">
    <property type="entry name" value="PgpA"/>
    <property type="match status" value="1"/>
</dbReference>
<keyword evidence="1" id="KW-0595">Phospholipid degradation</keyword>
<dbReference type="Proteomes" id="UP001156641">
    <property type="component" value="Unassembled WGS sequence"/>
</dbReference>
<dbReference type="EC" id="3.1.3.27" evidence="1"/>
<keyword evidence="1" id="KW-0479">Metal-binding</keyword>
<evidence type="ECO:0000313" key="5">
    <source>
        <dbReference type="Proteomes" id="UP001156641"/>
    </source>
</evidence>
<dbReference type="EMBL" id="BSOS01000073">
    <property type="protein sequence ID" value="GLR68043.1"/>
    <property type="molecule type" value="Genomic_DNA"/>
</dbReference>
<evidence type="ECO:0000259" key="3">
    <source>
        <dbReference type="Pfam" id="PF04608"/>
    </source>
</evidence>
<comment type="caution">
    <text evidence="4">The sequence shown here is derived from an EMBL/GenBank/DDBJ whole genome shotgun (WGS) entry which is preliminary data.</text>
</comment>
<comment type="pathway">
    <text evidence="1">Phospholipid metabolism; phosphatidylglycerol biosynthesis; phosphatidylglycerol from CDP-diacylglycerol: step 2/2.</text>
</comment>
<evidence type="ECO:0000256" key="2">
    <source>
        <dbReference type="SAM" id="Phobius"/>
    </source>
</evidence>
<dbReference type="CDD" id="cd06971">
    <property type="entry name" value="PgpA"/>
    <property type="match status" value="1"/>
</dbReference>
<accession>A0ABQ6ACV4</accession>
<keyword evidence="1 2" id="KW-0812">Transmembrane</keyword>
<comment type="cofactor">
    <cofactor evidence="1">
        <name>Mg(2+)</name>
        <dbReference type="ChEBI" id="CHEBI:18420"/>
    </cofactor>
</comment>
<feature type="transmembrane region" description="Helical" evidence="2">
    <location>
        <begin position="42"/>
        <end position="62"/>
    </location>
</feature>
<keyword evidence="1" id="KW-1208">Phospholipid metabolism</keyword>
<feature type="transmembrane region" description="Helical" evidence="2">
    <location>
        <begin position="83"/>
        <end position="104"/>
    </location>
</feature>
<name>A0ABQ6ACV4_9PROT</name>
<comment type="subcellular location">
    <subcellularLocation>
        <location evidence="1">Cell inner membrane</location>
        <topology evidence="1">Multi-pass membrane protein</topology>
    </subcellularLocation>
</comment>
<reference evidence="5" key="1">
    <citation type="journal article" date="2019" name="Int. J. Syst. Evol. Microbiol.">
        <title>The Global Catalogue of Microorganisms (GCM) 10K type strain sequencing project: providing services to taxonomists for standard genome sequencing and annotation.</title>
        <authorList>
            <consortium name="The Broad Institute Genomics Platform"/>
            <consortium name="The Broad Institute Genome Sequencing Center for Infectious Disease"/>
            <person name="Wu L."/>
            <person name="Ma J."/>
        </authorList>
    </citation>
    <scope>NUCLEOTIDE SEQUENCE [LARGE SCALE GENOMIC DNA]</scope>
    <source>
        <strain evidence="5">NBRC 112502</strain>
    </source>
</reference>
<dbReference type="RefSeq" id="WP_284258874.1">
    <property type="nucleotide sequence ID" value="NZ_BSOS01000073.1"/>
</dbReference>
<comment type="function">
    <text evidence="1">Lipid phosphatase which dephosphorylates phosphatidylglycerophosphate (PGP) to phosphatidylglycerol (PG).</text>
</comment>
<keyword evidence="1" id="KW-0443">Lipid metabolism</keyword>
<dbReference type="InterPro" id="IPR026037">
    <property type="entry name" value="PgpA"/>
</dbReference>
<keyword evidence="1" id="KW-0378">Hydrolase</keyword>
<comment type="catalytic activity">
    <reaction evidence="1">
        <text>a 1,2-diacyl-sn-glycero-3-phospho-(1'-sn-glycero-3'-phosphate) + H2O = a 1,2-diacyl-sn-glycero-3-phospho-(1'-sn-glycerol) + phosphate</text>
        <dbReference type="Rhea" id="RHEA:33751"/>
        <dbReference type="ChEBI" id="CHEBI:15377"/>
        <dbReference type="ChEBI" id="CHEBI:43474"/>
        <dbReference type="ChEBI" id="CHEBI:60110"/>
        <dbReference type="ChEBI" id="CHEBI:64716"/>
        <dbReference type="EC" id="3.1.3.27"/>
    </reaction>
</comment>
<keyword evidence="2" id="KW-1133">Transmembrane helix</keyword>
<evidence type="ECO:0000256" key="1">
    <source>
        <dbReference type="PIRNR" id="PIRNR006162"/>
    </source>
</evidence>
<dbReference type="PIRSF" id="PIRSF006162">
    <property type="entry name" value="PgpA"/>
    <property type="match status" value="1"/>
</dbReference>
<dbReference type="PANTHER" id="PTHR36305">
    <property type="entry name" value="PHOSPHATIDYLGLYCEROPHOSPHATASE A"/>
    <property type="match status" value="1"/>
</dbReference>
<dbReference type="InterPro" id="IPR007686">
    <property type="entry name" value="YutG/PgpA"/>
</dbReference>
<dbReference type="InterPro" id="IPR036681">
    <property type="entry name" value="PgpA-like_sf"/>
</dbReference>
<gene>
    <name evidence="4" type="ORF">GCM10010909_27240</name>
</gene>
<dbReference type="PANTHER" id="PTHR36305:SF1">
    <property type="entry name" value="PHOSPHATIDYLGLYCEROPHOSPHATASE A"/>
    <property type="match status" value="1"/>
</dbReference>
<keyword evidence="1" id="KW-0997">Cell inner membrane</keyword>
<keyword evidence="1 2" id="KW-0472">Membrane</keyword>
<evidence type="ECO:0000313" key="4">
    <source>
        <dbReference type="EMBL" id="GLR68043.1"/>
    </source>
</evidence>
<organism evidence="4 5">
    <name type="scientific">Acidocella aquatica</name>
    <dbReference type="NCBI Taxonomy" id="1922313"/>
    <lineage>
        <taxon>Bacteria</taxon>
        <taxon>Pseudomonadati</taxon>
        <taxon>Pseudomonadota</taxon>
        <taxon>Alphaproteobacteria</taxon>
        <taxon>Acetobacterales</taxon>
        <taxon>Acidocellaceae</taxon>
        <taxon>Acidocella</taxon>
    </lineage>
</organism>
<keyword evidence="1" id="KW-1003">Cell membrane</keyword>
<sequence>MKFWTILASGFGAGYAPKAPGTFGSLVGLALGAALLYYGHLPLLLGIVVFSVVGVEAIRATGNAAHDPKWIVVDEIAGQMIPLLMLSHVGVMGMVFSFALFRLFDIFKPGPVGWADARHDEYGVMGDDLIAGVMAAVVVALLRLVLPL</sequence>